<dbReference type="Gene3D" id="1.10.8.10">
    <property type="entry name" value="DNA helicase RuvA subunit, C-terminal domain"/>
    <property type="match status" value="1"/>
</dbReference>
<dbReference type="InterPro" id="IPR025642">
    <property type="entry name" value="DUF4342"/>
</dbReference>
<dbReference type="Proteomes" id="UP000095488">
    <property type="component" value="Unassembled WGS sequence"/>
</dbReference>
<dbReference type="CDD" id="cd14360">
    <property type="entry name" value="UBA_NAC_like_bac"/>
    <property type="match status" value="1"/>
</dbReference>
<proteinExistence type="predicted"/>
<keyword evidence="1" id="KW-0472">Membrane</keyword>
<comment type="caution">
    <text evidence="3">The sequence shown here is derived from an EMBL/GenBank/DDBJ whole genome shotgun (WGS) entry which is preliminary data.</text>
</comment>
<dbReference type="EMBL" id="CYZR01000005">
    <property type="protein sequence ID" value="CUN99463.1"/>
    <property type="molecule type" value="Genomic_DNA"/>
</dbReference>
<reference evidence="3 4" key="1">
    <citation type="submission" date="2015-09" db="EMBL/GenBank/DDBJ databases">
        <authorList>
            <consortium name="Pathogen Informatics"/>
            <person name="Wu L."/>
            <person name="Ma J."/>
        </authorList>
    </citation>
    <scope>NUCLEOTIDE SEQUENCE [LARGE SCALE GENOMIC DNA]</scope>
    <source>
        <strain evidence="3 4">2789STDY5834858</strain>
    </source>
</reference>
<feature type="domain" description="DUF4342" evidence="2">
    <location>
        <begin position="63"/>
        <end position="133"/>
    </location>
</feature>
<dbReference type="Pfam" id="PF14242">
    <property type="entry name" value="DUF4342"/>
    <property type="match status" value="1"/>
</dbReference>
<keyword evidence="1" id="KW-0812">Transmembrane</keyword>
<keyword evidence="1" id="KW-1133">Transmembrane helix</keyword>
<name>A0ABP2ATC6_SARVE</name>
<dbReference type="RefSeq" id="WP_055259319.1">
    <property type="nucleotide sequence ID" value="NZ_BCMV01000008.1"/>
</dbReference>
<organism evidence="3 4">
    <name type="scientific">Sarcina ventriculi</name>
    <name type="common">Clostridium ventriculi</name>
    <dbReference type="NCBI Taxonomy" id="1267"/>
    <lineage>
        <taxon>Bacteria</taxon>
        <taxon>Bacillati</taxon>
        <taxon>Bacillota</taxon>
        <taxon>Clostridia</taxon>
        <taxon>Eubacteriales</taxon>
        <taxon>Clostridiaceae</taxon>
        <taxon>Sarcina</taxon>
    </lineage>
</organism>
<feature type="transmembrane region" description="Helical" evidence="1">
    <location>
        <begin position="100"/>
        <end position="124"/>
    </location>
</feature>
<sequence length="214" mass="24196">MNEITLEKVDLVKERAFVTYLEAKEALEHSNGDVLEALIYIEKNQKKKYEEEISFEEAAVESETISDFKEWIKNLIKKGTVSRIKIKRDDKVLVDVPVNAGLAAGVIAILMPQLLAIGVVTAVATKLTIEIQKTDGSVEIVNKAIKSVAKDFTRKVKVVAEDVKDIAQERAQDIKDVVSEKKNHISMDKQNTDYKMDNESNYTYTVRFDDNDNE</sequence>
<accession>A0ABP2ATC6</accession>
<protein>
    <recommendedName>
        <fullName evidence="2">DUF4342 domain-containing protein</fullName>
    </recommendedName>
</protein>
<evidence type="ECO:0000313" key="3">
    <source>
        <dbReference type="EMBL" id="CUN99463.1"/>
    </source>
</evidence>
<evidence type="ECO:0000259" key="2">
    <source>
        <dbReference type="Pfam" id="PF14242"/>
    </source>
</evidence>
<gene>
    <name evidence="3" type="ORF">ERS852473_01611</name>
</gene>
<evidence type="ECO:0000313" key="4">
    <source>
        <dbReference type="Proteomes" id="UP000095488"/>
    </source>
</evidence>
<dbReference type="InterPro" id="IPR009060">
    <property type="entry name" value="UBA-like_sf"/>
</dbReference>
<evidence type="ECO:0000256" key="1">
    <source>
        <dbReference type="SAM" id="Phobius"/>
    </source>
</evidence>
<keyword evidence="4" id="KW-1185">Reference proteome</keyword>
<dbReference type="SUPFAM" id="SSF46934">
    <property type="entry name" value="UBA-like"/>
    <property type="match status" value="1"/>
</dbReference>